<name>A0A839RM53_9ACTN</name>
<dbReference type="Proteomes" id="UP000567922">
    <property type="component" value="Unassembled WGS sequence"/>
</dbReference>
<dbReference type="Pfam" id="PF13400">
    <property type="entry name" value="Tad"/>
    <property type="match status" value="1"/>
</dbReference>
<proteinExistence type="predicted"/>
<keyword evidence="4" id="KW-1185">Reference proteome</keyword>
<evidence type="ECO:0000256" key="1">
    <source>
        <dbReference type="SAM" id="Phobius"/>
    </source>
</evidence>
<evidence type="ECO:0000259" key="2">
    <source>
        <dbReference type="Pfam" id="PF13400"/>
    </source>
</evidence>
<evidence type="ECO:0000313" key="4">
    <source>
        <dbReference type="Proteomes" id="UP000567922"/>
    </source>
</evidence>
<evidence type="ECO:0000313" key="3">
    <source>
        <dbReference type="EMBL" id="MBB3037815.1"/>
    </source>
</evidence>
<dbReference type="RefSeq" id="WP_083962420.1">
    <property type="nucleotide sequence ID" value="NZ_BDDI01000013.1"/>
</dbReference>
<feature type="transmembrane region" description="Helical" evidence="1">
    <location>
        <begin position="6"/>
        <end position="31"/>
    </location>
</feature>
<keyword evidence="1" id="KW-1133">Transmembrane helix</keyword>
<keyword evidence="1" id="KW-0812">Transmembrane</keyword>
<dbReference type="NCBIfam" id="TIGR03816">
    <property type="entry name" value="tadE_like_DECH"/>
    <property type="match status" value="1"/>
</dbReference>
<keyword evidence="1" id="KW-0472">Membrane</keyword>
<accession>A0A839RM53</accession>
<dbReference type="EMBL" id="JACHWS010000002">
    <property type="protein sequence ID" value="MBB3037815.1"/>
    <property type="molecule type" value="Genomic_DNA"/>
</dbReference>
<feature type="domain" description="Putative Flp pilus-assembly TadG-like N-terminal" evidence="2">
    <location>
        <begin position="6"/>
        <end position="51"/>
    </location>
</feature>
<dbReference type="InterPro" id="IPR021202">
    <property type="entry name" value="Rv3654c-like"/>
</dbReference>
<dbReference type="InterPro" id="IPR028087">
    <property type="entry name" value="Tad_N"/>
</dbReference>
<sequence length="128" mass="13183">MGDDDGVATVLGAVLMLVVVLAAVAVVHYALIVGARHRAQSAADVSAVAAAESLAWLHGEPCEVAREVAKLNRSEIRGCVVAGPDVVVRVSVGLPVVLPGYRDVSASARAGPAKVRARWPDQDLLGGR</sequence>
<protein>
    <submittedName>
        <fullName evidence="3">Secretion/DNA translocation related TadE-like protein</fullName>
    </submittedName>
</protein>
<dbReference type="AlphaFoldDB" id="A0A839RM53"/>
<reference evidence="3 4" key="1">
    <citation type="submission" date="2020-08" db="EMBL/GenBank/DDBJ databases">
        <title>Sequencing the genomes of 1000 actinobacteria strains.</title>
        <authorList>
            <person name="Klenk H.-P."/>
        </authorList>
    </citation>
    <scope>NUCLEOTIDE SEQUENCE [LARGE SCALE GENOMIC DNA]</scope>
    <source>
        <strain evidence="3 4">DSM 45258</strain>
    </source>
</reference>
<organism evidence="3 4">
    <name type="scientific">Hoyosella altamirensis</name>
    <dbReference type="NCBI Taxonomy" id="616997"/>
    <lineage>
        <taxon>Bacteria</taxon>
        <taxon>Bacillati</taxon>
        <taxon>Actinomycetota</taxon>
        <taxon>Actinomycetes</taxon>
        <taxon>Mycobacteriales</taxon>
        <taxon>Hoyosellaceae</taxon>
        <taxon>Hoyosella</taxon>
    </lineage>
</organism>
<comment type="caution">
    <text evidence="3">The sequence shown here is derived from an EMBL/GenBank/DDBJ whole genome shotgun (WGS) entry which is preliminary data.</text>
</comment>
<gene>
    <name evidence="3" type="ORF">FHU29_002264</name>
</gene>